<comment type="caution">
    <text evidence="2">The sequence shown here is derived from an EMBL/GenBank/DDBJ whole genome shotgun (WGS) entry which is preliminary data.</text>
</comment>
<dbReference type="InterPro" id="IPR051922">
    <property type="entry name" value="Bact_Sporulation_Assoc"/>
</dbReference>
<dbReference type="PANTHER" id="PTHR30032:SF4">
    <property type="entry name" value="AMIDASE ENHANCER"/>
    <property type="match status" value="1"/>
</dbReference>
<evidence type="ECO:0000259" key="1">
    <source>
        <dbReference type="Pfam" id="PF08486"/>
    </source>
</evidence>
<dbReference type="EMBL" id="VSSQ01000218">
    <property type="protein sequence ID" value="MPL86193.1"/>
    <property type="molecule type" value="Genomic_DNA"/>
</dbReference>
<dbReference type="NCBIfam" id="TIGR02669">
    <property type="entry name" value="SpoIID_LytB"/>
    <property type="match status" value="1"/>
</dbReference>
<gene>
    <name evidence="2" type="primary">lytB_1</name>
    <name evidence="2" type="ORF">SDC9_32170</name>
</gene>
<dbReference type="GO" id="GO:0030288">
    <property type="term" value="C:outer membrane-bounded periplasmic space"/>
    <property type="evidence" value="ECO:0007669"/>
    <property type="project" value="TreeGrafter"/>
</dbReference>
<dbReference type="Pfam" id="PF08486">
    <property type="entry name" value="SpoIID"/>
    <property type="match status" value="1"/>
</dbReference>
<accession>A0A644V5V0</accession>
<name>A0A644V5V0_9ZZZZ</name>
<dbReference type="InterPro" id="IPR013693">
    <property type="entry name" value="SpoIID/LytB_N"/>
</dbReference>
<sequence length="436" mass="48208">MVRYLLLIFLFIAMQISPALAAEMGPTIRVGLVANQFSAELSSGGQINVVSDSGEKVTLKAGNHFVSVKKGLLQIDNIIIGGNHASFFAVDAKAPLNVNRKHYRGAITAALNSDRKTLNVINALPLEEYLYGVVAKEIIPLWPDEAIKAQAVASRSFALFKIKSSNYMGYDVRANEMGQVYGGILAEHANTNRIIDETRGVVALYGGKPIEAFFHSCSGGYTESSENVWGNAVPYLKAVKDYDEDAPNFSWEKIYTRDQLQKQLEQAGYKLGTLDSIRISYRKPAPMQASDRGISGRVKEITFNGTKSVTIEGTKLRSILQLNSTLFDIYVGLNRPDYIEVPILNQFGMEIGKKKIPIKLNNNDKDNYTGNMGPVRLLTSVVGEKIFITGNGWGHGLGMSQWGARGMALAAPKQEKDYYKKILQHYYTGTEIKKIY</sequence>
<feature type="domain" description="Sporulation stage II protein D amidase enhancer LytB N-terminal" evidence="1">
    <location>
        <begin position="115"/>
        <end position="205"/>
    </location>
</feature>
<dbReference type="PANTHER" id="PTHR30032">
    <property type="entry name" value="N-ACETYLMURAMOYL-L-ALANINE AMIDASE-RELATED"/>
    <property type="match status" value="1"/>
</dbReference>
<dbReference type="InterPro" id="IPR013486">
    <property type="entry name" value="SpoIID/LytB"/>
</dbReference>
<protein>
    <submittedName>
        <fullName evidence="2">Amidase enhancer</fullName>
    </submittedName>
</protein>
<evidence type="ECO:0000313" key="2">
    <source>
        <dbReference type="EMBL" id="MPL86193.1"/>
    </source>
</evidence>
<organism evidence="2">
    <name type="scientific">bioreactor metagenome</name>
    <dbReference type="NCBI Taxonomy" id="1076179"/>
    <lineage>
        <taxon>unclassified sequences</taxon>
        <taxon>metagenomes</taxon>
        <taxon>ecological metagenomes</taxon>
    </lineage>
</organism>
<reference evidence="2" key="1">
    <citation type="submission" date="2019-08" db="EMBL/GenBank/DDBJ databases">
        <authorList>
            <person name="Kucharzyk K."/>
            <person name="Murdoch R.W."/>
            <person name="Higgins S."/>
            <person name="Loffler F."/>
        </authorList>
    </citation>
    <scope>NUCLEOTIDE SEQUENCE</scope>
</reference>
<dbReference type="AlphaFoldDB" id="A0A644V5V0"/>
<dbReference type="GO" id="GO:0030435">
    <property type="term" value="P:sporulation resulting in formation of a cellular spore"/>
    <property type="evidence" value="ECO:0007669"/>
    <property type="project" value="InterPro"/>
</dbReference>
<proteinExistence type="predicted"/>